<organism evidence="2 3">
    <name type="scientific">Aquimarina addita</name>
    <dbReference type="NCBI Taxonomy" id="870485"/>
    <lineage>
        <taxon>Bacteria</taxon>
        <taxon>Pseudomonadati</taxon>
        <taxon>Bacteroidota</taxon>
        <taxon>Flavobacteriia</taxon>
        <taxon>Flavobacteriales</taxon>
        <taxon>Flavobacteriaceae</taxon>
        <taxon>Aquimarina</taxon>
    </lineage>
</organism>
<evidence type="ECO:0000313" key="3">
    <source>
        <dbReference type="Proteomes" id="UP001500459"/>
    </source>
</evidence>
<feature type="domain" description="Gp5/Type VI secretion system Vgr protein OB-fold" evidence="1">
    <location>
        <begin position="362"/>
        <end position="436"/>
    </location>
</feature>
<evidence type="ECO:0000259" key="1">
    <source>
        <dbReference type="Pfam" id="PF04717"/>
    </source>
</evidence>
<name>A0ABP6UK08_9FLAO</name>
<dbReference type="Pfam" id="PF04717">
    <property type="entry name" value="Phage_base_V"/>
    <property type="match status" value="1"/>
</dbReference>
<reference evidence="3" key="1">
    <citation type="journal article" date="2019" name="Int. J. Syst. Evol. Microbiol.">
        <title>The Global Catalogue of Microorganisms (GCM) 10K type strain sequencing project: providing services to taxonomists for standard genome sequencing and annotation.</title>
        <authorList>
            <consortium name="The Broad Institute Genomics Platform"/>
            <consortium name="The Broad Institute Genome Sequencing Center for Infectious Disease"/>
            <person name="Wu L."/>
            <person name="Ma J."/>
        </authorList>
    </citation>
    <scope>NUCLEOTIDE SEQUENCE [LARGE SCALE GENOMIC DNA]</scope>
    <source>
        <strain evidence="3">JCM 17106</strain>
    </source>
</reference>
<dbReference type="InterPro" id="IPR006531">
    <property type="entry name" value="Gp5/Vgr_OB"/>
</dbReference>
<dbReference type="SUPFAM" id="SSF69255">
    <property type="entry name" value="gp5 N-terminal domain-like"/>
    <property type="match status" value="1"/>
</dbReference>
<protein>
    <submittedName>
        <fullName evidence="2">Phage baseplate assembly protein V</fullName>
    </submittedName>
</protein>
<dbReference type="Pfam" id="PF05954">
    <property type="entry name" value="Phage_GPD"/>
    <property type="match status" value="1"/>
</dbReference>
<gene>
    <name evidence="2" type="ORF">GCM10022393_19410</name>
</gene>
<dbReference type="SUPFAM" id="SSF69279">
    <property type="entry name" value="Phage tail proteins"/>
    <property type="match status" value="1"/>
</dbReference>
<dbReference type="InterPro" id="IPR037026">
    <property type="entry name" value="Vgr_OB-fold_dom_sf"/>
</dbReference>
<keyword evidence="3" id="KW-1185">Reference proteome</keyword>
<sequence length="606" mass="67776">MATLTTTYISIANTIISSFQSLKLEQKLSSHHHLELICRADVLERSSLELVGDSKDFLAETISISIKSQNAFQGYKELQFKGVVTKVKTVKGFHRTTGDLIVIEAKSMSVLSDDGHHNASFVDRNLSEILERTYQGYDTGKLETSFSPRETNTLHYSVQFEESNFSYTKRLAAISNNWFYYNGTQLVFGNPGTQETPLKYAVDLQELSIEIEPLPNNFNYFTHDYLSDELYEKRSREISNSSSGYHNLASNKSAVLYNKETKIYHNPYTDAELQQRFDREVTFHTQAIESKQVIATGISDNPGVNLGEIIKIEGYGSFRIIEVIHSNTEVGNYQNRFKAITADLEVYPLTDIKSYPKSTIEKAVVIDNHDPEGLGRVTVQFPWQKQIGETTPFIRVMTSHAGSGRGLYMIPEINDEVICQFENNNSERPYVSGSFFNGNKRPDRWGTKDNDLKVIKTKSGHTIELNDTKQSESITITDKKGNNIVIDTAGETISINALKDISINAGENIQISAGKNISISAGENFDTNAGKNVSLVAGGNMELNSAGNMIEKSDNRTDIIQKDFSRQSGISDEYANEVHLISAEENLTIQSSKSININSAEKSKLF</sequence>
<dbReference type="RefSeq" id="WP_344926889.1">
    <property type="nucleotide sequence ID" value="NZ_BAABCW010000006.1"/>
</dbReference>
<accession>A0ABP6UK08</accession>
<dbReference type="Proteomes" id="UP001500459">
    <property type="component" value="Unassembled WGS sequence"/>
</dbReference>
<dbReference type="EMBL" id="BAABCW010000006">
    <property type="protein sequence ID" value="GAA3508396.1"/>
    <property type="molecule type" value="Genomic_DNA"/>
</dbReference>
<dbReference type="SUPFAM" id="SSF69349">
    <property type="entry name" value="Phage fibre proteins"/>
    <property type="match status" value="1"/>
</dbReference>
<proteinExistence type="predicted"/>
<dbReference type="Gene3D" id="3.55.50.10">
    <property type="entry name" value="Baseplate protein-like domains"/>
    <property type="match status" value="1"/>
</dbReference>
<evidence type="ECO:0000313" key="2">
    <source>
        <dbReference type="EMBL" id="GAA3508396.1"/>
    </source>
</evidence>
<comment type="caution">
    <text evidence="2">The sequence shown here is derived from an EMBL/GenBank/DDBJ whole genome shotgun (WGS) entry which is preliminary data.</text>
</comment>
<dbReference type="Gene3D" id="2.40.50.230">
    <property type="entry name" value="Gp5 N-terminal domain"/>
    <property type="match status" value="1"/>
</dbReference>
<dbReference type="Gene3D" id="2.30.110.50">
    <property type="match status" value="1"/>
</dbReference>
<dbReference type="Gene3D" id="4.10.220.110">
    <property type="match status" value="1"/>
</dbReference>